<gene>
    <name evidence="3" type="ORF">MW290_07980</name>
</gene>
<protein>
    <submittedName>
        <fullName evidence="3">DUF6513 domain-containing protein</fullName>
    </submittedName>
</protein>
<evidence type="ECO:0000313" key="3">
    <source>
        <dbReference type="EMBL" id="URI05883.1"/>
    </source>
</evidence>
<feature type="compositionally biased region" description="Polar residues" evidence="1">
    <location>
        <begin position="456"/>
        <end position="465"/>
    </location>
</feature>
<reference evidence="3" key="1">
    <citation type="submission" date="2022-05" db="EMBL/GenBank/DDBJ databases">
        <title>An RpoN-dependent PEP-CTERM gene is involved in floc formation of an Aquincola tertiaricarbonis strain.</title>
        <authorList>
            <person name="Qiu D."/>
            <person name="Xia M."/>
        </authorList>
    </citation>
    <scope>NUCLEOTIDE SEQUENCE</scope>
    <source>
        <strain evidence="3">RN12</strain>
    </source>
</reference>
<dbReference type="InterPro" id="IPR011005">
    <property type="entry name" value="Dihydropteroate_synth-like_sf"/>
</dbReference>
<dbReference type="Gene3D" id="3.20.20.20">
    <property type="entry name" value="Dihydropteroate synthase-like"/>
    <property type="match status" value="1"/>
</dbReference>
<dbReference type="PROSITE" id="PS50972">
    <property type="entry name" value="PTERIN_BINDING"/>
    <property type="match status" value="1"/>
</dbReference>
<evidence type="ECO:0000256" key="1">
    <source>
        <dbReference type="SAM" id="MobiDB-lite"/>
    </source>
</evidence>
<dbReference type="EMBL" id="CP097635">
    <property type="protein sequence ID" value="URI05883.1"/>
    <property type="molecule type" value="Genomic_DNA"/>
</dbReference>
<dbReference type="Pfam" id="PF20123">
    <property type="entry name" value="DUF6513"/>
    <property type="match status" value="1"/>
</dbReference>
<accession>A0ABY4S2H7</accession>
<dbReference type="Proteomes" id="UP001056201">
    <property type="component" value="Chromosome 1"/>
</dbReference>
<proteinExistence type="predicted"/>
<evidence type="ECO:0000259" key="2">
    <source>
        <dbReference type="PROSITE" id="PS50972"/>
    </source>
</evidence>
<feature type="domain" description="Pterin-binding" evidence="2">
    <location>
        <begin position="97"/>
        <end position="325"/>
    </location>
</feature>
<keyword evidence="4" id="KW-1185">Reference proteome</keyword>
<dbReference type="SUPFAM" id="SSF51717">
    <property type="entry name" value="Dihydropteroate synthetase-like"/>
    <property type="match status" value="1"/>
</dbReference>
<dbReference type="InterPro" id="IPR045406">
    <property type="entry name" value="DUF6513"/>
</dbReference>
<evidence type="ECO:0000313" key="4">
    <source>
        <dbReference type="Proteomes" id="UP001056201"/>
    </source>
</evidence>
<dbReference type="InterPro" id="IPR000489">
    <property type="entry name" value="Pterin-binding_dom"/>
</dbReference>
<dbReference type="RefSeq" id="WP_250194148.1">
    <property type="nucleotide sequence ID" value="NZ_CP097635.1"/>
</dbReference>
<organism evidence="3 4">
    <name type="scientific">Aquincola tertiaricarbonis</name>
    <dbReference type="NCBI Taxonomy" id="391953"/>
    <lineage>
        <taxon>Bacteria</taxon>
        <taxon>Pseudomonadati</taxon>
        <taxon>Pseudomonadota</taxon>
        <taxon>Betaproteobacteria</taxon>
        <taxon>Burkholderiales</taxon>
        <taxon>Sphaerotilaceae</taxon>
        <taxon>Aquincola</taxon>
    </lineage>
</organism>
<sequence>MEHIVFLTGRLAQPSLERVLSAIDNAPFTWETRDIGLQVAGLMTADMVRRRLPVPVVADRIIVPGRCRGDVEALSAHYGMPVQRGPEELKDLPRFFNRAAKAVDLSEYEVAIFAEIVDAPRLTVAQIVERAQAYQADGADVIDLGSLPDTPFGHLAESVQALKALGLQVSVDAVDPQDLLRGGRAGADYLLSLTLDTLWVADEVAATPVLIPRTPTDEDSLHQAVRLMQQRGKPFIADAILDPIPFGLAASIVRYHRLRETFPDVAIMMGVGNVTELTEADTSGINAVLFGLCAELDVAAVLTTQVSGHARRAVREADWARRIMHAARSRQMLPKGLNDALMTVHDKHPFPDAPAEIAATAAQVRDPNFRVQVSAQGLHVYNRDGLRTGQGAFELWPQLGLQHDAPHAFYMGVELAHAEIAWRLGKRYVQDQPLAWGCAVEQAPQDTSGWCAPGTTMPTSPSSRTGRARGDVTQAVKDE</sequence>
<feature type="region of interest" description="Disordered" evidence="1">
    <location>
        <begin position="447"/>
        <end position="479"/>
    </location>
</feature>
<name>A0ABY4S2H7_AQUTE</name>